<reference evidence="2" key="1">
    <citation type="submission" date="2018-09" db="EMBL/GenBank/DDBJ databases">
        <title>whole genome sequence of T. equiperdum IVM-t1 strain.</title>
        <authorList>
            <person name="Suganuma K."/>
        </authorList>
    </citation>
    <scope>NUCLEOTIDE SEQUENCE [LARGE SCALE GENOMIC DNA]</scope>
    <source>
        <strain evidence="2">IVM-t1</strain>
    </source>
</reference>
<organism evidence="2">
    <name type="scientific">Trypanosoma brucei equiperdum</name>
    <dbReference type="NCBI Taxonomy" id="630700"/>
    <lineage>
        <taxon>Eukaryota</taxon>
        <taxon>Discoba</taxon>
        <taxon>Euglenozoa</taxon>
        <taxon>Kinetoplastea</taxon>
        <taxon>Metakinetoplastina</taxon>
        <taxon>Trypanosomatida</taxon>
        <taxon>Trypanosomatidae</taxon>
        <taxon>Trypanosoma</taxon>
    </lineage>
</organism>
<protein>
    <recommendedName>
        <fullName evidence="1">Citrate synthase</fullName>
    </recommendedName>
</protein>
<dbReference type="Gene3D" id="1.10.230.10">
    <property type="entry name" value="Cytochrome P450-Terp, domain 2"/>
    <property type="match status" value="1"/>
</dbReference>
<accession>A0A3L6KX62</accession>
<dbReference type="Gene3D" id="1.10.580.10">
    <property type="entry name" value="Citrate Synthase, domain 1"/>
    <property type="match status" value="1"/>
</dbReference>
<dbReference type="SUPFAM" id="SSF48256">
    <property type="entry name" value="Citrate synthase"/>
    <property type="match status" value="1"/>
</dbReference>
<evidence type="ECO:0000313" key="2">
    <source>
        <dbReference type="EMBL" id="RHW68919.1"/>
    </source>
</evidence>
<comment type="similarity">
    <text evidence="1">Belongs to the citrate synthase family.</text>
</comment>
<dbReference type="GO" id="GO:0005759">
    <property type="term" value="C:mitochondrial matrix"/>
    <property type="evidence" value="ECO:0007669"/>
    <property type="project" value="TreeGrafter"/>
</dbReference>
<dbReference type="CDD" id="cd06103">
    <property type="entry name" value="ScCS-like"/>
    <property type="match status" value="1"/>
</dbReference>
<dbReference type="GO" id="GO:0046912">
    <property type="term" value="F:acyltransferase activity, acyl groups converted into alkyl on transfer"/>
    <property type="evidence" value="ECO:0007669"/>
    <property type="project" value="InterPro"/>
</dbReference>
<dbReference type="GO" id="GO:0006099">
    <property type="term" value="P:tricarboxylic acid cycle"/>
    <property type="evidence" value="ECO:0007669"/>
    <property type="project" value="TreeGrafter"/>
</dbReference>
<dbReference type="Proteomes" id="UP000266743">
    <property type="component" value="Chromosome 10"/>
</dbReference>
<dbReference type="InterPro" id="IPR016142">
    <property type="entry name" value="Citrate_synth-like_lrg_a-sub"/>
</dbReference>
<dbReference type="Pfam" id="PF00285">
    <property type="entry name" value="Citrate_synt"/>
    <property type="match status" value="1"/>
</dbReference>
<sequence length="484" mass="53571">MCMRARYSSGIARGAMLRGFSSSPSLFCAAAGGSPIFDELKLSILKKHQSDAPRIKQLIAKHGGDKLSESTVSSMYGGMRGVTGFVYEPSYLDKEVGIRFRGLTISECCEKLPKSWRSGSSPLPEGMLWLLVTGTIPNERQVKEMHEELHRRADERAISAAVKTIASLPDNSHPMTQFGAGLMALQTYSKFATAYSQGKANKTNYWEYALDDSLDLIARSSHVAAIVYNRLATGKAQLANPSDPNLDWAANFTNMLGFKDESFWDCMRLYLCLHADHEGGNVSAHATVLVASALSDPYLSLVAGLAGLAGPLHGLANQEVLTYLFEMRDKCKAAGVDLHDRKRLAAELEKLTWDVLNAKRVVPGYGHAVLGMTDPRYTCFREYCKNNFPNDELFILVDAIYEIMPGILKKHGKVRNPFPNVDAQSGVLLQHYGMKEQLFYTVLFGLSRQLGVLTGIVWDRLQGRPIERPKTMTSESLLTKYNIA</sequence>
<gene>
    <name evidence="2" type="ORF">DPX39_100140400</name>
</gene>
<dbReference type="InterPro" id="IPR002020">
    <property type="entry name" value="Citrate_synthase"/>
</dbReference>
<name>A0A3L6KX62_9TRYP</name>
<dbReference type="PANTHER" id="PTHR11739:SF8">
    <property type="entry name" value="CITRATE SYNTHASE, MITOCHONDRIAL"/>
    <property type="match status" value="1"/>
</dbReference>
<dbReference type="InterPro" id="IPR036969">
    <property type="entry name" value="Citrate_synthase_sf"/>
</dbReference>
<keyword evidence="1" id="KW-0808">Transferase</keyword>
<dbReference type="NCBIfam" id="NF007128">
    <property type="entry name" value="PRK09569.1"/>
    <property type="match status" value="1"/>
</dbReference>
<proteinExistence type="inferred from homology"/>
<evidence type="ECO:0000256" key="1">
    <source>
        <dbReference type="RuleBase" id="RU000441"/>
    </source>
</evidence>
<dbReference type="PRINTS" id="PR00143">
    <property type="entry name" value="CITRTSNTHASE"/>
</dbReference>
<dbReference type="EMBL" id="QSBY01000010">
    <property type="protein sequence ID" value="RHW68919.1"/>
    <property type="molecule type" value="Genomic_DNA"/>
</dbReference>
<dbReference type="GO" id="GO:0005975">
    <property type="term" value="P:carbohydrate metabolic process"/>
    <property type="evidence" value="ECO:0007669"/>
    <property type="project" value="TreeGrafter"/>
</dbReference>
<comment type="caution">
    <text evidence="2">The sequence shown here is derived from an EMBL/GenBank/DDBJ whole genome shotgun (WGS) entry which is preliminary data.</text>
</comment>
<dbReference type="InterPro" id="IPR016143">
    <property type="entry name" value="Citrate_synth-like_sm_a-sub"/>
</dbReference>
<dbReference type="PANTHER" id="PTHR11739">
    <property type="entry name" value="CITRATE SYNTHASE"/>
    <property type="match status" value="1"/>
</dbReference>
<dbReference type="AlphaFoldDB" id="A0A3L6KX62"/>